<reference evidence="2" key="1">
    <citation type="submission" date="2017-05" db="EMBL/GenBank/DDBJ databases">
        <authorList>
            <person name="Rodrigo-Torres L."/>
            <person name="Arahal R. D."/>
            <person name="Lucena T."/>
        </authorList>
    </citation>
    <scope>NUCLEOTIDE SEQUENCE [LARGE SCALE GENOMIC DNA]</scope>
    <source>
        <strain evidence="2">CECT 8649</strain>
    </source>
</reference>
<protein>
    <submittedName>
        <fullName evidence="1">Uncharacterized protein</fullName>
    </submittedName>
</protein>
<evidence type="ECO:0000313" key="2">
    <source>
        <dbReference type="Proteomes" id="UP000225972"/>
    </source>
</evidence>
<evidence type="ECO:0000313" key="1">
    <source>
        <dbReference type="EMBL" id="SMX26728.1"/>
    </source>
</evidence>
<proteinExistence type="predicted"/>
<keyword evidence="2" id="KW-1185">Reference proteome</keyword>
<gene>
    <name evidence="1" type="ORF">TRP8649_00813</name>
</gene>
<dbReference type="EMBL" id="FXXP01000001">
    <property type="protein sequence ID" value="SMX26728.1"/>
    <property type="molecule type" value="Genomic_DNA"/>
</dbReference>
<accession>A0A238J7T6</accession>
<name>A0A238J7T6_9RHOB</name>
<organism evidence="1 2">
    <name type="scientific">Pelagimonas phthalicica</name>
    <dbReference type="NCBI Taxonomy" id="1037362"/>
    <lineage>
        <taxon>Bacteria</taxon>
        <taxon>Pseudomonadati</taxon>
        <taxon>Pseudomonadota</taxon>
        <taxon>Alphaproteobacteria</taxon>
        <taxon>Rhodobacterales</taxon>
        <taxon>Roseobacteraceae</taxon>
        <taxon>Pelagimonas</taxon>
    </lineage>
</organism>
<dbReference type="AlphaFoldDB" id="A0A238J7T6"/>
<dbReference type="Proteomes" id="UP000225972">
    <property type="component" value="Unassembled WGS sequence"/>
</dbReference>
<sequence length="222" mass="25730">MTLRLRNIGFDALRASTNAPGWAGKFFTRSRTMCNYIYRNFSAPELERIAPSSLLIAMHHTPMPDIYQANGWQVADIPVRLKDAESYLADDMASPEFYYFLAELLDEGLVKLEAQSRFPRERINNVAKDFLDNGCENIWTLAKRSPRGLGLTGRFDARMSPDRFRASFVLSEGDVELHREPVFSSEPTETSWYYQRLRNLSYENGRFFWGVRWSFDLASLKE</sequence>